<dbReference type="AlphaFoldDB" id="A0A0F7SCB7"/>
<dbReference type="Proteomes" id="UP000242770">
    <property type="component" value="Unassembled WGS sequence"/>
</dbReference>
<protein>
    <submittedName>
        <fullName evidence="2">Uncharacterized protein</fullName>
    </submittedName>
</protein>
<gene>
    <name evidence="2" type="primary">SSCI54490.1</name>
</gene>
<feature type="compositionally biased region" description="Polar residues" evidence="1">
    <location>
        <begin position="16"/>
        <end position="27"/>
    </location>
</feature>
<feature type="region of interest" description="Disordered" evidence="1">
    <location>
        <begin position="1"/>
        <end position="27"/>
    </location>
</feature>
<keyword evidence="3" id="KW-1185">Reference proteome</keyword>
<reference evidence="3" key="1">
    <citation type="submission" date="2014-06" db="EMBL/GenBank/DDBJ databases">
        <authorList>
            <person name="Berkman P.J."/>
        </authorList>
    </citation>
    <scope>NUCLEOTIDE SEQUENCE [LARGE SCALE GENOMIC DNA]</scope>
</reference>
<sequence>MARAPRYHPDRPSLLPRTSTASAAGPSQLQAPAPPFCTCSGVFTSPSPRFNISFAGCRCLRTSTSSLDLDFAATSGLDRDFAAMDPRAASHTLSRRTSWRSLFLISSSPNAVDTCAKSATLQTLLPSSLSILMRSTLPPTTFPHLHHRRQHRHLPPDIRLLDAQR</sequence>
<evidence type="ECO:0000313" key="3">
    <source>
        <dbReference type="Proteomes" id="UP000242770"/>
    </source>
</evidence>
<organism evidence="2 3">
    <name type="scientific">Sporisorium scitamineum</name>
    <dbReference type="NCBI Taxonomy" id="49012"/>
    <lineage>
        <taxon>Eukaryota</taxon>
        <taxon>Fungi</taxon>
        <taxon>Dikarya</taxon>
        <taxon>Basidiomycota</taxon>
        <taxon>Ustilaginomycotina</taxon>
        <taxon>Ustilaginomycetes</taxon>
        <taxon>Ustilaginales</taxon>
        <taxon>Ustilaginaceae</taxon>
        <taxon>Sporisorium</taxon>
    </lineage>
</organism>
<evidence type="ECO:0000313" key="2">
    <source>
        <dbReference type="EMBL" id="CDW98413.1"/>
    </source>
</evidence>
<proteinExistence type="predicted"/>
<name>A0A0F7SCB7_9BASI</name>
<accession>A0A0F7SCB7</accession>
<feature type="compositionally biased region" description="Basic residues" evidence="1">
    <location>
        <begin position="144"/>
        <end position="153"/>
    </location>
</feature>
<feature type="compositionally biased region" description="Basic and acidic residues" evidence="1">
    <location>
        <begin position="154"/>
        <end position="165"/>
    </location>
</feature>
<dbReference type="EMBL" id="CCFA01003260">
    <property type="protein sequence ID" value="CDW98413.1"/>
    <property type="molecule type" value="Genomic_DNA"/>
</dbReference>
<feature type="region of interest" description="Disordered" evidence="1">
    <location>
        <begin position="142"/>
        <end position="165"/>
    </location>
</feature>
<evidence type="ECO:0000256" key="1">
    <source>
        <dbReference type="SAM" id="MobiDB-lite"/>
    </source>
</evidence>